<evidence type="ECO:0000313" key="4">
    <source>
        <dbReference type="Proteomes" id="UP000717585"/>
    </source>
</evidence>
<feature type="region of interest" description="Disordered" evidence="1">
    <location>
        <begin position="406"/>
        <end position="436"/>
    </location>
</feature>
<feature type="compositionally biased region" description="Basic and acidic residues" evidence="1">
    <location>
        <begin position="409"/>
        <end position="430"/>
    </location>
</feature>
<feature type="transmembrane region" description="Helical" evidence="2">
    <location>
        <begin position="157"/>
        <end position="177"/>
    </location>
</feature>
<organism evidence="3 4">
    <name type="scientific">Carpediemonas membranifera</name>
    <dbReference type="NCBI Taxonomy" id="201153"/>
    <lineage>
        <taxon>Eukaryota</taxon>
        <taxon>Metamonada</taxon>
        <taxon>Carpediemonas-like organisms</taxon>
        <taxon>Carpediemonas</taxon>
    </lineage>
</organism>
<evidence type="ECO:0000256" key="1">
    <source>
        <dbReference type="SAM" id="MobiDB-lite"/>
    </source>
</evidence>
<feature type="transmembrane region" description="Helical" evidence="2">
    <location>
        <begin position="300"/>
        <end position="322"/>
    </location>
</feature>
<dbReference type="Proteomes" id="UP000717585">
    <property type="component" value="Unassembled WGS sequence"/>
</dbReference>
<evidence type="ECO:0000256" key="2">
    <source>
        <dbReference type="SAM" id="Phobius"/>
    </source>
</evidence>
<evidence type="ECO:0000313" key="3">
    <source>
        <dbReference type="EMBL" id="KAG9394631.1"/>
    </source>
</evidence>
<dbReference type="AlphaFoldDB" id="A0A8J6E2Q9"/>
<dbReference type="EMBL" id="JAHDYR010000014">
    <property type="protein sequence ID" value="KAG9394631.1"/>
    <property type="molecule type" value="Genomic_DNA"/>
</dbReference>
<gene>
    <name evidence="3" type="ORF">J8273_3885</name>
</gene>
<name>A0A8J6E2Q9_9EUKA</name>
<feature type="transmembrane region" description="Helical" evidence="2">
    <location>
        <begin position="91"/>
        <end position="112"/>
    </location>
</feature>
<keyword evidence="2" id="KW-0812">Transmembrane</keyword>
<proteinExistence type="predicted"/>
<feature type="transmembrane region" description="Helical" evidence="2">
    <location>
        <begin position="53"/>
        <end position="70"/>
    </location>
</feature>
<feature type="transmembrane region" description="Helical" evidence="2">
    <location>
        <begin position="231"/>
        <end position="253"/>
    </location>
</feature>
<feature type="transmembrane region" description="Helical" evidence="2">
    <location>
        <begin position="189"/>
        <end position="210"/>
    </location>
</feature>
<protein>
    <submittedName>
        <fullName evidence="3">Uncharacterized protein</fullName>
    </submittedName>
</protein>
<keyword evidence="2" id="KW-1133">Transmembrane helix</keyword>
<feature type="transmembrane region" description="Helical" evidence="2">
    <location>
        <begin position="12"/>
        <end position="33"/>
    </location>
</feature>
<accession>A0A8J6E2Q9</accession>
<sequence>MGLELILDGHAWLIALPLSVLLGTAMMAFAYYVIDKYVYEGFFHEIFTSVHGYYVLIAIVQAHFLSNRFMPIGKPHTLREWLPALIGSSRHLFGAAAAIVAYTALRLIMTLLDIPKDHQGAGHSTAIVLGFFIAAFNDTCCDSFLDKWIKWPPFRIALWFPFLVAGWLAVYYLPIGIGNAMDDFNGTRWIGALAILQWVIVSNLITGLHLNQVWAEARQSEAFPFTPAAVALIRTALIIVCGVFAAFFAFTVARTTSPGATVEEAWHWVMALGTQPLITLITLSLYTPNFASVKPLSARVMVRLLIIAFGAAINFSIEHLVFNTGFLGASRDELYHRPTVALNFAISIMPLSHHWFSGRWGFILNRDPDLPVHAEPAAEEEAAKIEEEAADFVPAYPLCDSTPSLETNVDDKFGDVVVDESRPDSPKNELLEDDRE</sequence>
<feature type="transmembrane region" description="Helical" evidence="2">
    <location>
        <begin position="124"/>
        <end position="145"/>
    </location>
</feature>
<keyword evidence="2" id="KW-0472">Membrane</keyword>
<feature type="transmembrane region" description="Helical" evidence="2">
    <location>
        <begin position="265"/>
        <end position="288"/>
    </location>
</feature>
<comment type="caution">
    <text evidence="3">The sequence shown here is derived from an EMBL/GenBank/DDBJ whole genome shotgun (WGS) entry which is preliminary data.</text>
</comment>
<dbReference type="OrthoDB" id="10637819at2759"/>
<keyword evidence="4" id="KW-1185">Reference proteome</keyword>
<reference evidence="3" key="1">
    <citation type="submission" date="2021-05" db="EMBL/GenBank/DDBJ databases">
        <title>A free-living protist that lacks canonical eukaryotic 1 DNA replication and segregation systems.</title>
        <authorList>
            <person name="Salas-Leiva D.E."/>
            <person name="Tromer E.C."/>
            <person name="Curtis B.A."/>
            <person name="Jerlstrom-Hultqvist J."/>
            <person name="Kolisko M."/>
            <person name="Yi Z."/>
            <person name="Salas-Leiva J.S."/>
            <person name="Gallot-Lavallee L."/>
            <person name="Kops G.J.P.L."/>
            <person name="Archibald J.M."/>
            <person name="Simpson A.G.B."/>
            <person name="Roger A.J."/>
        </authorList>
    </citation>
    <scope>NUCLEOTIDE SEQUENCE</scope>
    <source>
        <strain evidence="3">BICM</strain>
    </source>
</reference>